<dbReference type="InterPro" id="IPR020904">
    <property type="entry name" value="Sc_DH/Rdtase_CS"/>
</dbReference>
<dbReference type="Gene3D" id="3.40.50.720">
    <property type="entry name" value="NAD(P)-binding Rossmann-like Domain"/>
    <property type="match status" value="1"/>
</dbReference>
<dbReference type="InterPro" id="IPR029044">
    <property type="entry name" value="Nucleotide-diphossugar_trans"/>
</dbReference>
<keyword evidence="2 3" id="KW-0548">Nucleotidyltransferase</keyword>
<protein>
    <submittedName>
        <fullName evidence="3">Putative 2-C-methyl-D-erythritol 4-phosphate cytidylyltransferase</fullName>
        <ecNumber evidence="3">2.7.7.60</ecNumber>
    </submittedName>
</protein>
<evidence type="ECO:0000256" key="2">
    <source>
        <dbReference type="ARBA" id="ARBA00022695"/>
    </source>
</evidence>
<dbReference type="PANTHER" id="PTHR32125">
    <property type="entry name" value="2-C-METHYL-D-ERYTHRITOL 4-PHOSPHATE CYTIDYLYLTRANSFERASE, CHLOROPLASTIC"/>
    <property type="match status" value="1"/>
</dbReference>
<dbReference type="SUPFAM" id="SSF53448">
    <property type="entry name" value="Nucleotide-diphospho-sugar transferases"/>
    <property type="match status" value="1"/>
</dbReference>
<dbReference type="InterPro" id="IPR036291">
    <property type="entry name" value="NAD(P)-bd_dom_sf"/>
</dbReference>
<organism evidence="3">
    <name type="scientific">metagenome</name>
    <dbReference type="NCBI Taxonomy" id="256318"/>
    <lineage>
        <taxon>unclassified sequences</taxon>
        <taxon>metagenomes</taxon>
    </lineage>
</organism>
<dbReference type="PIRSF" id="PIRSF036586">
    <property type="entry name" value="CDP-ribitol_syn"/>
    <property type="match status" value="1"/>
</dbReference>
<dbReference type="PRINTS" id="PR00081">
    <property type="entry name" value="GDHRDH"/>
</dbReference>
<dbReference type="Pfam" id="PF01128">
    <property type="entry name" value="IspD"/>
    <property type="match status" value="1"/>
</dbReference>
<dbReference type="InterPro" id="IPR034683">
    <property type="entry name" value="IspD/TarI"/>
</dbReference>
<dbReference type="Gene3D" id="3.90.550.10">
    <property type="entry name" value="Spore Coat Polysaccharide Biosynthesis Protein SpsA, Chain A"/>
    <property type="match status" value="1"/>
</dbReference>
<sequence length="485" mass="51789">MDSSTESATRSSDRPALRNVAVLLAGGVGTRVGLDIPKQLIKIAGKTILEHTLGILDAHPAVDEIIVLMAPGHLDAVRAITKSGGYTKVTQILEGADTRNGTTQRALDALGPEECNVLFHEAVRPLVSGRIIQDCFDALVTHQAVDVAIPSADTIIEVNDDDTIRDIPPRASLRRGQTPQAFTASVIKAAYVHAGQDPDFVATDDCTVVLRYLPEVPIHVVRGDERNMKVTEPIDVYLADKLFQLTSSDRPDAGTDEDYAAALAGKTMVVFGGSYGIGADIAALAERLGATVCTFSRSSTNTHVERREDIAAAAQAVLAKTGRIDLVVNTAGVLPRGTLLETSEETIYAATEINYLAPVFIAQEFYPHLQQTGGSLLLFTSSSYTRGRAGYSLYSSAKAAVVNLTQALADEWATDGVRVNCVNPERTGTPMRTKAFGEEPVGSLLDSETVARTSLDVLLSPQTGHVIDIRKDDPFAGALDPEQAR</sequence>
<dbReference type="SUPFAM" id="SSF51735">
    <property type="entry name" value="NAD(P)-binding Rossmann-fold domains"/>
    <property type="match status" value="1"/>
</dbReference>
<dbReference type="PROSITE" id="PS00061">
    <property type="entry name" value="ADH_SHORT"/>
    <property type="match status" value="1"/>
</dbReference>
<proteinExistence type="predicted"/>
<gene>
    <name evidence="3" type="primary">ispD</name>
    <name evidence="3" type="ORF">NOCA2170009</name>
</gene>
<dbReference type="EC" id="2.7.7.60" evidence="3"/>
<dbReference type="InterPro" id="IPR012115">
    <property type="entry name" value="CDP-ribitol_syn"/>
</dbReference>
<dbReference type="EMBL" id="CZKA01000009">
    <property type="protein sequence ID" value="CUR54437.1"/>
    <property type="molecule type" value="Genomic_DNA"/>
</dbReference>
<name>A0A2P2BXH2_9ZZZZ</name>
<dbReference type="PRINTS" id="PR00080">
    <property type="entry name" value="SDRFAMILY"/>
</dbReference>
<dbReference type="AlphaFoldDB" id="A0A2P2BXH2"/>
<dbReference type="CDD" id="cd02516">
    <property type="entry name" value="CDP-ME_synthetase"/>
    <property type="match status" value="1"/>
</dbReference>
<dbReference type="InterPro" id="IPR050088">
    <property type="entry name" value="IspD/TarI_cytidylyltransf_bact"/>
</dbReference>
<dbReference type="CDD" id="cd05233">
    <property type="entry name" value="SDR_c"/>
    <property type="match status" value="1"/>
</dbReference>
<dbReference type="GO" id="GO:0050518">
    <property type="term" value="F:2-C-methyl-D-erythritol 4-phosphate cytidylyltransferase activity"/>
    <property type="evidence" value="ECO:0007669"/>
    <property type="project" value="UniProtKB-EC"/>
</dbReference>
<evidence type="ECO:0000256" key="1">
    <source>
        <dbReference type="ARBA" id="ARBA00022679"/>
    </source>
</evidence>
<dbReference type="InterPro" id="IPR002347">
    <property type="entry name" value="SDR_fam"/>
</dbReference>
<dbReference type="Pfam" id="PF00106">
    <property type="entry name" value="adh_short"/>
    <property type="match status" value="1"/>
</dbReference>
<reference evidence="3" key="1">
    <citation type="submission" date="2015-08" db="EMBL/GenBank/DDBJ databases">
        <authorList>
            <person name="Babu N.S."/>
            <person name="Beckwith C.J."/>
            <person name="Beseler K.G."/>
            <person name="Brison A."/>
            <person name="Carone J.V."/>
            <person name="Caskin T.P."/>
            <person name="Diamond M."/>
            <person name="Durham M.E."/>
            <person name="Foxe J.M."/>
            <person name="Go M."/>
            <person name="Henderson B.A."/>
            <person name="Jones I.B."/>
            <person name="McGettigan J.A."/>
            <person name="Micheletti S.J."/>
            <person name="Nasrallah M.E."/>
            <person name="Ortiz D."/>
            <person name="Piller C.R."/>
            <person name="Privatt S.R."/>
            <person name="Schneider S.L."/>
            <person name="Sharp S."/>
            <person name="Smith T.C."/>
            <person name="Stanton J.D."/>
            <person name="Ullery H.E."/>
            <person name="Wilson R.J."/>
            <person name="Serrano M.G."/>
            <person name="Buck G."/>
            <person name="Lee V."/>
            <person name="Wang Y."/>
            <person name="Carvalho R."/>
            <person name="Voegtly L."/>
            <person name="Shi R."/>
            <person name="Duckworth R."/>
            <person name="Johnson A."/>
            <person name="Loviza R."/>
            <person name="Walstead R."/>
            <person name="Shah Z."/>
            <person name="Kiflezghi M."/>
            <person name="Wade K."/>
            <person name="Ball S.L."/>
            <person name="Bradley K.W."/>
            <person name="Asai D.J."/>
            <person name="Bowman C.A."/>
            <person name="Russell D.A."/>
            <person name="Pope W.H."/>
            <person name="Jacobs-Sera D."/>
            <person name="Hendrix R.W."/>
            <person name="Hatfull G.F."/>
        </authorList>
    </citation>
    <scope>NUCLEOTIDE SEQUENCE</scope>
</reference>
<accession>A0A2P2BXH2</accession>
<keyword evidence="1 3" id="KW-0808">Transferase</keyword>
<evidence type="ECO:0000313" key="3">
    <source>
        <dbReference type="EMBL" id="CUR54437.1"/>
    </source>
</evidence>
<dbReference type="PANTHER" id="PTHR32125:SF4">
    <property type="entry name" value="2-C-METHYL-D-ERYTHRITOL 4-PHOSPHATE CYTIDYLYLTRANSFERASE, CHLOROPLASTIC"/>
    <property type="match status" value="1"/>
</dbReference>